<evidence type="ECO:0000259" key="4">
    <source>
        <dbReference type="PROSITE" id="PS50075"/>
    </source>
</evidence>
<keyword evidence="6" id="KW-1185">Reference proteome</keyword>
<dbReference type="InterPro" id="IPR001031">
    <property type="entry name" value="Thioesterase"/>
</dbReference>
<reference evidence="5" key="1">
    <citation type="submission" date="2021-04" db="EMBL/GenBank/DDBJ databases">
        <title>Draft genome sequence data of methanotrophic Methylovulum sp. strain S1L and Methylomonas sp. strain S2AM isolated from boreal lake water columns.</title>
        <authorList>
            <person name="Rissanen A.J."/>
            <person name="Mangayil R."/>
            <person name="Svenning M.M."/>
            <person name="Khanongnuch R."/>
        </authorList>
    </citation>
    <scope>NUCLEOTIDE SEQUENCE</scope>
    <source>
        <strain evidence="5">S2AM</strain>
    </source>
</reference>
<keyword evidence="2" id="KW-0596">Phosphopantetheine</keyword>
<comment type="cofactor">
    <cofactor evidence="1">
        <name>pantetheine 4'-phosphate</name>
        <dbReference type="ChEBI" id="CHEBI:47942"/>
    </cofactor>
</comment>
<name>A0A975RAX2_9GAMM</name>
<dbReference type="GO" id="GO:0006633">
    <property type="term" value="P:fatty acid biosynthetic process"/>
    <property type="evidence" value="ECO:0007669"/>
    <property type="project" value="TreeGrafter"/>
</dbReference>
<dbReference type="AlphaFoldDB" id="A0A975RAX2"/>
<protein>
    <recommendedName>
        <fullName evidence="4">Carrier domain-containing protein</fullName>
    </recommendedName>
</protein>
<evidence type="ECO:0000256" key="1">
    <source>
        <dbReference type="ARBA" id="ARBA00001957"/>
    </source>
</evidence>
<dbReference type="Pfam" id="PF00550">
    <property type="entry name" value="PP-binding"/>
    <property type="match status" value="1"/>
</dbReference>
<dbReference type="EMBL" id="CP073754">
    <property type="protein sequence ID" value="QWF71691.1"/>
    <property type="molecule type" value="Genomic_DNA"/>
</dbReference>
<gene>
    <name evidence="5" type="ORF">KEF85_04225</name>
</gene>
<dbReference type="GO" id="GO:0004312">
    <property type="term" value="F:fatty acid synthase activity"/>
    <property type="evidence" value="ECO:0007669"/>
    <property type="project" value="TreeGrafter"/>
</dbReference>
<dbReference type="PANTHER" id="PTHR43775">
    <property type="entry name" value="FATTY ACID SYNTHASE"/>
    <property type="match status" value="1"/>
</dbReference>
<organism evidence="5 6">
    <name type="scientific">Methylomonas paludis</name>
    <dbReference type="NCBI Taxonomy" id="1173101"/>
    <lineage>
        <taxon>Bacteria</taxon>
        <taxon>Pseudomonadati</taxon>
        <taxon>Pseudomonadota</taxon>
        <taxon>Gammaproteobacteria</taxon>
        <taxon>Methylococcales</taxon>
        <taxon>Methylococcaceae</taxon>
        <taxon>Methylomonas</taxon>
    </lineage>
</organism>
<dbReference type="Proteomes" id="UP000676649">
    <property type="component" value="Chromosome"/>
</dbReference>
<dbReference type="InterPro" id="IPR050091">
    <property type="entry name" value="PKS_NRPS_Biosynth_Enz"/>
</dbReference>
<dbReference type="SUPFAM" id="SSF53474">
    <property type="entry name" value="alpha/beta-Hydrolases"/>
    <property type="match status" value="1"/>
</dbReference>
<dbReference type="Gene3D" id="1.10.1200.10">
    <property type="entry name" value="ACP-like"/>
    <property type="match status" value="1"/>
</dbReference>
<dbReference type="PANTHER" id="PTHR43775:SF37">
    <property type="entry name" value="SI:DKEY-61P9.11"/>
    <property type="match status" value="1"/>
</dbReference>
<dbReference type="KEGG" id="mpad:KEF85_04225"/>
<feature type="domain" description="Carrier" evidence="4">
    <location>
        <begin position="6"/>
        <end position="81"/>
    </location>
</feature>
<sequence>MSNYTPPRNDVENQLVDIWKTLLEIDEVGIHDNFFDLGGFSLTALELTLEIKDQFNQEINLGRVYQAPTIAELAVEIFKNQQVQMYSLVPIQTQGSKPPLFSIHTISLLDLPQRLGKDQPLYFLRYGMAASAAEAKIHLPTVEELAAHYISEIRQVQPQGPYFLMGFSFGGLIAYEMAYQLAQSGQQVKFLGLLDTYLDDDKYLLPWPTLLGNIVKHFPKIIRKLWLKLQNRVKPTNEKPVFDPHDYAPAPDQYARRHYQPKIYSGIVTLIQAAQPKQFLLHRYVDPEFAWRKLLGENLRVELIPGEHYAIFTEQHIASLADKLNECLNSAHNQA</sequence>
<dbReference type="SUPFAM" id="SSF47336">
    <property type="entry name" value="ACP-like"/>
    <property type="match status" value="1"/>
</dbReference>
<dbReference type="InterPro" id="IPR036736">
    <property type="entry name" value="ACP-like_sf"/>
</dbReference>
<evidence type="ECO:0000313" key="6">
    <source>
        <dbReference type="Proteomes" id="UP000676649"/>
    </source>
</evidence>
<dbReference type="Pfam" id="PF00975">
    <property type="entry name" value="Thioesterase"/>
    <property type="match status" value="1"/>
</dbReference>
<keyword evidence="3" id="KW-0597">Phosphoprotein</keyword>
<dbReference type="Gene3D" id="3.40.50.1820">
    <property type="entry name" value="alpha/beta hydrolase"/>
    <property type="match status" value="1"/>
</dbReference>
<evidence type="ECO:0000256" key="3">
    <source>
        <dbReference type="ARBA" id="ARBA00022553"/>
    </source>
</evidence>
<proteinExistence type="predicted"/>
<dbReference type="RefSeq" id="WP_215583473.1">
    <property type="nucleotide sequence ID" value="NZ_CP073754.1"/>
</dbReference>
<evidence type="ECO:0000313" key="5">
    <source>
        <dbReference type="EMBL" id="QWF71691.1"/>
    </source>
</evidence>
<dbReference type="InterPro" id="IPR029058">
    <property type="entry name" value="AB_hydrolase_fold"/>
</dbReference>
<dbReference type="PROSITE" id="PS50075">
    <property type="entry name" value="CARRIER"/>
    <property type="match status" value="1"/>
</dbReference>
<dbReference type="InterPro" id="IPR009081">
    <property type="entry name" value="PP-bd_ACP"/>
</dbReference>
<dbReference type="FunFam" id="1.10.1200.10:FF:000005">
    <property type="entry name" value="Nonribosomal peptide synthetase 1"/>
    <property type="match status" value="1"/>
</dbReference>
<evidence type="ECO:0000256" key="2">
    <source>
        <dbReference type="ARBA" id="ARBA00022450"/>
    </source>
</evidence>
<accession>A0A975RAX2</accession>